<proteinExistence type="predicted"/>
<dbReference type="Proteomes" id="UP000751190">
    <property type="component" value="Unassembled WGS sequence"/>
</dbReference>
<dbReference type="OrthoDB" id="48988at2759"/>
<dbReference type="AlphaFoldDB" id="A0A8J6CD04"/>
<name>A0A8J6CD04_DIALT</name>
<organism evidence="2 3">
    <name type="scientific">Diacronema lutheri</name>
    <name type="common">Unicellular marine alga</name>
    <name type="synonym">Monochrysis lutheri</name>
    <dbReference type="NCBI Taxonomy" id="2081491"/>
    <lineage>
        <taxon>Eukaryota</taxon>
        <taxon>Haptista</taxon>
        <taxon>Haptophyta</taxon>
        <taxon>Pavlovophyceae</taxon>
        <taxon>Pavlovales</taxon>
        <taxon>Pavlovaceae</taxon>
        <taxon>Diacronema</taxon>
    </lineage>
</organism>
<dbReference type="GO" id="GO:0016491">
    <property type="term" value="F:oxidoreductase activity"/>
    <property type="evidence" value="ECO:0007669"/>
    <property type="project" value="InterPro"/>
</dbReference>
<dbReference type="Pfam" id="PF00248">
    <property type="entry name" value="Aldo_ket_red"/>
    <property type="match status" value="1"/>
</dbReference>
<gene>
    <name evidence="2" type="ORF">KFE25_008858</name>
</gene>
<feature type="domain" description="NADP-dependent oxidoreductase" evidence="1">
    <location>
        <begin position="47"/>
        <end position="370"/>
    </location>
</feature>
<dbReference type="PANTHER" id="PTHR42686">
    <property type="entry name" value="GH17980P-RELATED"/>
    <property type="match status" value="1"/>
</dbReference>
<dbReference type="OMA" id="FFIVAMP"/>
<comment type="caution">
    <text evidence="2">The sequence shown here is derived from an EMBL/GenBank/DDBJ whole genome shotgun (WGS) entry which is preliminary data.</text>
</comment>
<dbReference type="EMBL" id="JAGTXO010000001">
    <property type="protein sequence ID" value="KAG8470437.1"/>
    <property type="molecule type" value="Genomic_DNA"/>
</dbReference>
<reference evidence="2" key="1">
    <citation type="submission" date="2021-05" db="EMBL/GenBank/DDBJ databases">
        <title>The genome of the haptophyte Pavlova lutheri (Diacronema luteri, Pavlovales) - a model for lipid biosynthesis in eukaryotic algae.</title>
        <authorList>
            <person name="Hulatt C.J."/>
            <person name="Posewitz M.C."/>
        </authorList>
    </citation>
    <scope>NUCLEOTIDE SEQUENCE</scope>
    <source>
        <strain evidence="2">NIVA-4/92</strain>
    </source>
</reference>
<evidence type="ECO:0000313" key="2">
    <source>
        <dbReference type="EMBL" id="KAG8470437.1"/>
    </source>
</evidence>
<dbReference type="InterPro" id="IPR036812">
    <property type="entry name" value="NAD(P)_OxRdtase_dom_sf"/>
</dbReference>
<accession>A0A8J6CD04</accession>
<protein>
    <recommendedName>
        <fullName evidence="1">NADP-dependent oxidoreductase domain-containing protein</fullName>
    </recommendedName>
</protein>
<dbReference type="InterPro" id="IPR020471">
    <property type="entry name" value="AKR"/>
</dbReference>
<dbReference type="GO" id="GO:0005829">
    <property type="term" value="C:cytosol"/>
    <property type="evidence" value="ECO:0007669"/>
    <property type="project" value="TreeGrafter"/>
</dbReference>
<dbReference type="SUPFAM" id="SSF51430">
    <property type="entry name" value="NAD(P)-linked oxidoreductase"/>
    <property type="match status" value="1"/>
</dbReference>
<evidence type="ECO:0000313" key="3">
    <source>
        <dbReference type="Proteomes" id="UP000751190"/>
    </source>
</evidence>
<evidence type="ECO:0000259" key="1">
    <source>
        <dbReference type="Pfam" id="PF00248"/>
    </source>
</evidence>
<dbReference type="PANTHER" id="PTHR42686:SF1">
    <property type="entry name" value="GH17980P-RELATED"/>
    <property type="match status" value="1"/>
</dbReference>
<sequence>MIGPSTSTSAVVAALAAAAAASALFVAARRRARALRCRAVPPGVDRLLFGASTLAGFTYAPCDRETALEAVRRALELGVRAFDTAPHYGLGLSETRLGEALRLHARGTPCRVWTKVGRYLLPRAECDDLLAAGTIERDAVEWSNMHGHSECIFPSADPGTAEVADFTAAGAARAHAQSSARLRLAPPVVLSGLRVHDPDTDARCSAALAQDGAVAELVRLRRAGAIADVSIGCWSLAHVRRMLRSCPRGTFDSVMIAGRWNLIDQSAHELLVECQQLGVRVHNASIFASGLLAGGTTYQNKEAPSEILQRAERWAALAAKYGSSLAAVALHFALLPDIVELVAIGMRSSAEVEQNVQLLSERIDPRLWAEAQRKGLLPANLVRGL</sequence>
<dbReference type="Gene3D" id="3.20.20.100">
    <property type="entry name" value="NADP-dependent oxidoreductase domain"/>
    <property type="match status" value="1"/>
</dbReference>
<dbReference type="InterPro" id="IPR023210">
    <property type="entry name" value="NADP_OxRdtase_dom"/>
</dbReference>
<keyword evidence="3" id="KW-1185">Reference proteome</keyword>